<sequence>MSHDPGFARLPAPPYYAVIFSSQRNGLDPAGYDAAAARLFDLVQEQPGFLGAESARDAGGFGITVAYFTDEAAIAAWREHAEHRAVREYGREHWYAQYQLRIARVERAYGGRPAGAAPVATVEEDA</sequence>
<dbReference type="InterPro" id="IPR052936">
    <property type="entry name" value="Jasmonate_Hydroxylase-like"/>
</dbReference>
<gene>
    <name evidence="2" type="ORF">AB6713_04200</name>
</gene>
<dbReference type="GO" id="GO:0004497">
    <property type="term" value="F:monooxygenase activity"/>
    <property type="evidence" value="ECO:0007669"/>
    <property type="project" value="UniProtKB-KW"/>
</dbReference>
<evidence type="ECO:0000313" key="2">
    <source>
        <dbReference type="EMBL" id="MEZ0473820.1"/>
    </source>
</evidence>
<comment type="caution">
    <text evidence="2">The sequence shown here is derived from an EMBL/GenBank/DDBJ whole genome shotgun (WGS) entry which is preliminary data.</text>
</comment>
<dbReference type="EMBL" id="JBFWIC010000004">
    <property type="protein sequence ID" value="MEZ0473820.1"/>
    <property type="molecule type" value="Genomic_DNA"/>
</dbReference>
<dbReference type="Pfam" id="PF03992">
    <property type="entry name" value="ABM"/>
    <property type="match status" value="1"/>
</dbReference>
<accession>A0ABV4HM71</accession>
<keyword evidence="2" id="KW-0503">Monooxygenase</keyword>
<dbReference type="EC" id="1.14.-.-" evidence="2"/>
<evidence type="ECO:0000313" key="3">
    <source>
        <dbReference type="Proteomes" id="UP001566331"/>
    </source>
</evidence>
<organism evidence="2 3">
    <name type="scientific">Luteimonas salinilitoris</name>
    <dbReference type="NCBI Taxonomy" id="3237697"/>
    <lineage>
        <taxon>Bacteria</taxon>
        <taxon>Pseudomonadati</taxon>
        <taxon>Pseudomonadota</taxon>
        <taxon>Gammaproteobacteria</taxon>
        <taxon>Lysobacterales</taxon>
        <taxon>Lysobacteraceae</taxon>
        <taxon>Luteimonas</taxon>
    </lineage>
</organism>
<dbReference type="RefSeq" id="WP_370562538.1">
    <property type="nucleotide sequence ID" value="NZ_JBFWIB010000002.1"/>
</dbReference>
<proteinExistence type="predicted"/>
<keyword evidence="3" id="KW-1185">Reference proteome</keyword>
<dbReference type="PANTHER" id="PTHR37811">
    <property type="entry name" value="BLL5343 PROTEIN"/>
    <property type="match status" value="1"/>
</dbReference>
<dbReference type="PANTHER" id="PTHR37811:SF2">
    <property type="entry name" value="ABM DOMAIN-CONTAINING PROTEIN"/>
    <property type="match status" value="1"/>
</dbReference>
<dbReference type="Gene3D" id="3.30.70.100">
    <property type="match status" value="1"/>
</dbReference>
<dbReference type="InterPro" id="IPR007138">
    <property type="entry name" value="ABM_dom"/>
</dbReference>
<evidence type="ECO:0000259" key="1">
    <source>
        <dbReference type="Pfam" id="PF03992"/>
    </source>
</evidence>
<protein>
    <submittedName>
        <fullName evidence="2">Antibiotic biosynthesis monooxygenase</fullName>
        <ecNumber evidence="2">1.14.-.-</ecNumber>
    </submittedName>
</protein>
<feature type="domain" description="ABM" evidence="1">
    <location>
        <begin position="34"/>
        <end position="88"/>
    </location>
</feature>
<dbReference type="InterPro" id="IPR011008">
    <property type="entry name" value="Dimeric_a/b-barrel"/>
</dbReference>
<dbReference type="Proteomes" id="UP001566331">
    <property type="component" value="Unassembled WGS sequence"/>
</dbReference>
<reference evidence="2 3" key="1">
    <citation type="submission" date="2024-07" db="EMBL/GenBank/DDBJ databases">
        <title>Luteimonas salilacus sp. nov., isolated from the shore soil of Salt Lake in Tibet of China.</title>
        <authorList>
            <person name="Zhang X."/>
            <person name="Li A."/>
        </authorList>
    </citation>
    <scope>NUCLEOTIDE SEQUENCE [LARGE SCALE GENOMIC DNA]</scope>
    <source>
        <strain evidence="2 3">B3-2-R+30</strain>
    </source>
</reference>
<name>A0ABV4HM71_9GAMM</name>
<keyword evidence="2" id="KW-0560">Oxidoreductase</keyword>
<dbReference type="SUPFAM" id="SSF54909">
    <property type="entry name" value="Dimeric alpha+beta barrel"/>
    <property type="match status" value="1"/>
</dbReference>